<dbReference type="InterPro" id="IPR042216">
    <property type="entry name" value="MitoNEET_CISD"/>
</dbReference>
<evidence type="ECO:0000313" key="7">
    <source>
        <dbReference type="Proteomes" id="UP000327179"/>
    </source>
</evidence>
<keyword evidence="2" id="KW-0479">Metal-binding</keyword>
<accession>A0A5J6QI70</accession>
<protein>
    <submittedName>
        <fullName evidence="6">CDGSH iron-sulfur domain-containing protein</fullName>
    </submittedName>
</protein>
<dbReference type="EMBL" id="CP043311">
    <property type="protein sequence ID" value="QEY61525.1"/>
    <property type="molecule type" value="Genomic_DNA"/>
</dbReference>
<evidence type="ECO:0000256" key="4">
    <source>
        <dbReference type="ARBA" id="ARBA00023014"/>
    </source>
</evidence>
<gene>
    <name evidence="6" type="ORF">FXN65_05455</name>
</gene>
<dbReference type="Pfam" id="PF09360">
    <property type="entry name" value="zf-CDGSH"/>
    <property type="match status" value="1"/>
</dbReference>
<keyword evidence="7" id="KW-1185">Reference proteome</keyword>
<dbReference type="KEGG" id="plal:FXN65_05455"/>
<name>A0A5J6QI70_9GAMM</name>
<evidence type="ECO:0000313" key="6">
    <source>
        <dbReference type="EMBL" id="QEY61525.1"/>
    </source>
</evidence>
<evidence type="ECO:0000259" key="5">
    <source>
        <dbReference type="SMART" id="SM00704"/>
    </source>
</evidence>
<feature type="domain" description="Iron-binding zinc finger CDGSH type" evidence="5">
    <location>
        <begin position="35"/>
        <end position="74"/>
    </location>
</feature>
<dbReference type="PANTHER" id="PTHR46491">
    <property type="entry name" value="CDGSH IRON SULFUR DOMAIN PROTEIN HOMOLOG"/>
    <property type="match status" value="1"/>
</dbReference>
<dbReference type="GO" id="GO:0051537">
    <property type="term" value="F:2 iron, 2 sulfur cluster binding"/>
    <property type="evidence" value="ECO:0007669"/>
    <property type="project" value="UniProtKB-KW"/>
</dbReference>
<dbReference type="InterPro" id="IPR052950">
    <property type="entry name" value="CISD"/>
</dbReference>
<keyword evidence="3" id="KW-0408">Iron</keyword>
<proteinExistence type="predicted"/>
<evidence type="ECO:0000256" key="2">
    <source>
        <dbReference type="ARBA" id="ARBA00022723"/>
    </source>
</evidence>
<dbReference type="RefSeq" id="WP_151132072.1">
    <property type="nucleotide sequence ID" value="NZ_CP043311.1"/>
</dbReference>
<dbReference type="Proteomes" id="UP000327179">
    <property type="component" value="Chromosome"/>
</dbReference>
<organism evidence="6 7">
    <name type="scientific">Metapseudomonas lalkuanensis</name>
    <dbReference type="NCBI Taxonomy" id="2604832"/>
    <lineage>
        <taxon>Bacteria</taxon>
        <taxon>Pseudomonadati</taxon>
        <taxon>Pseudomonadota</taxon>
        <taxon>Gammaproteobacteria</taxon>
        <taxon>Pseudomonadales</taxon>
        <taxon>Pseudomonadaceae</taxon>
        <taxon>Metapseudomonas</taxon>
    </lineage>
</organism>
<dbReference type="GO" id="GO:0046872">
    <property type="term" value="F:metal ion binding"/>
    <property type="evidence" value="ECO:0007669"/>
    <property type="project" value="UniProtKB-KW"/>
</dbReference>
<dbReference type="SMART" id="SM00704">
    <property type="entry name" value="ZnF_CDGSH"/>
    <property type="match status" value="1"/>
</dbReference>
<evidence type="ECO:0000256" key="3">
    <source>
        <dbReference type="ARBA" id="ARBA00023004"/>
    </source>
</evidence>
<reference evidence="6 7" key="1">
    <citation type="submission" date="2019-08" db="EMBL/GenBank/DDBJ databases">
        <title>Whole-genome Sequencing of e-waste polymer degrading bacterium Pseudomonas sp. strain PE08.</title>
        <authorList>
            <person name="Kirdat K."/>
            <person name="Debbarma P."/>
            <person name="Narawade N."/>
            <person name="Suyal D."/>
            <person name="Thorat V."/>
            <person name="Shouche Y."/>
            <person name="Goel R."/>
            <person name="Yadav A."/>
        </authorList>
    </citation>
    <scope>NUCLEOTIDE SEQUENCE [LARGE SCALE GENOMIC DNA]</scope>
    <source>
        <strain evidence="6 7">PE08</strain>
    </source>
</reference>
<evidence type="ECO:0000256" key="1">
    <source>
        <dbReference type="ARBA" id="ARBA00022714"/>
    </source>
</evidence>
<dbReference type="GO" id="GO:0005737">
    <property type="term" value="C:cytoplasm"/>
    <property type="evidence" value="ECO:0007669"/>
    <property type="project" value="UniProtKB-ARBA"/>
</dbReference>
<dbReference type="Gene3D" id="3.40.5.90">
    <property type="entry name" value="CDGSH iron-sulfur domain, mitoNEET-type"/>
    <property type="match status" value="1"/>
</dbReference>
<dbReference type="PANTHER" id="PTHR46491:SF3">
    <property type="entry name" value="CDGSH IRON-SULFUR DOMAIN-CONTAINING PROTEIN 3, MITOCHONDRIAL"/>
    <property type="match status" value="1"/>
</dbReference>
<keyword evidence="4" id="KW-0411">Iron-sulfur</keyword>
<dbReference type="InterPro" id="IPR018967">
    <property type="entry name" value="FeS-contain_CDGSH-typ"/>
</dbReference>
<sequence>MPDPILPEVRLLQPGDRCRLCRCGRSERLPDCPSDCPDGLSLTARREQRLLLCRCGQSKRLPWCDGSHSPPTPRLGQRWRRFWKGE</sequence>
<dbReference type="AlphaFoldDB" id="A0A5J6QI70"/>
<keyword evidence="1" id="KW-0001">2Fe-2S</keyword>